<organism evidence="1 2">
    <name type="scientific">Nocardioides deserti</name>
    <dbReference type="NCBI Taxonomy" id="1588644"/>
    <lineage>
        <taxon>Bacteria</taxon>
        <taxon>Bacillati</taxon>
        <taxon>Actinomycetota</taxon>
        <taxon>Actinomycetes</taxon>
        <taxon>Propionibacteriales</taxon>
        <taxon>Nocardioidaceae</taxon>
        <taxon>Nocardioides</taxon>
    </lineage>
</organism>
<dbReference type="RefSeq" id="WP_186346295.1">
    <property type="nucleotide sequence ID" value="NZ_BMMR01000004.1"/>
</dbReference>
<dbReference type="PRINTS" id="PR00080">
    <property type="entry name" value="SDRFAMILY"/>
</dbReference>
<dbReference type="PRINTS" id="PR00081">
    <property type="entry name" value="GDHRDH"/>
</dbReference>
<protein>
    <submittedName>
        <fullName evidence="1">SDR family NAD(P)-dependent oxidoreductase</fullName>
    </submittedName>
</protein>
<gene>
    <name evidence="1" type="ORF">H7344_12160</name>
</gene>
<dbReference type="Gene3D" id="3.40.50.720">
    <property type="entry name" value="NAD(P)-binding Rossmann-like Domain"/>
    <property type="match status" value="1"/>
</dbReference>
<accession>A0ABR6U9J4</accession>
<dbReference type="InterPro" id="IPR036291">
    <property type="entry name" value="NAD(P)-bd_dom_sf"/>
</dbReference>
<sequence length="135" mass="14254">MARPSGTRWLPSSATTEGRLDVLVGKAGVVLLSRLESLLVDVRGLLHGIAAVPPHFREHGGHVVTVASIGAHWVVPTSAAYSATKYAAEVMPTYRAASIPPDAVAGAIGFAIDQPDDVDVNEVVVQVVVRPTRLW</sequence>
<proteinExistence type="predicted"/>
<evidence type="ECO:0000313" key="1">
    <source>
        <dbReference type="EMBL" id="MBC2961048.1"/>
    </source>
</evidence>
<dbReference type="EMBL" id="JACMYC010000006">
    <property type="protein sequence ID" value="MBC2961048.1"/>
    <property type="molecule type" value="Genomic_DNA"/>
</dbReference>
<dbReference type="SUPFAM" id="SSF51735">
    <property type="entry name" value="NAD(P)-binding Rossmann-fold domains"/>
    <property type="match status" value="1"/>
</dbReference>
<keyword evidence="2" id="KW-1185">Reference proteome</keyword>
<comment type="caution">
    <text evidence="1">The sequence shown here is derived from an EMBL/GenBank/DDBJ whole genome shotgun (WGS) entry which is preliminary data.</text>
</comment>
<reference evidence="1 2" key="1">
    <citation type="submission" date="2020-08" db="EMBL/GenBank/DDBJ databases">
        <title>novel species in genus Nocardioides.</title>
        <authorList>
            <person name="Zhang G."/>
        </authorList>
    </citation>
    <scope>NUCLEOTIDE SEQUENCE [LARGE SCALE GENOMIC DNA]</scope>
    <source>
        <strain evidence="1 2">SC8A-24</strain>
    </source>
</reference>
<dbReference type="Pfam" id="PF00106">
    <property type="entry name" value="adh_short"/>
    <property type="match status" value="1"/>
</dbReference>
<evidence type="ECO:0000313" key="2">
    <source>
        <dbReference type="Proteomes" id="UP000604001"/>
    </source>
</evidence>
<name>A0ABR6U9J4_9ACTN</name>
<dbReference type="InterPro" id="IPR002347">
    <property type="entry name" value="SDR_fam"/>
</dbReference>
<dbReference type="Proteomes" id="UP000604001">
    <property type="component" value="Unassembled WGS sequence"/>
</dbReference>